<protein>
    <submittedName>
        <fullName evidence="2">Stb3 protein</fullName>
    </submittedName>
</protein>
<dbReference type="GO" id="GO:0043565">
    <property type="term" value="F:sequence-specific DNA binding"/>
    <property type="evidence" value="ECO:0007669"/>
    <property type="project" value="TreeGrafter"/>
</dbReference>
<gene>
    <name evidence="2" type="ORF">DAKH74_057690</name>
</gene>
<feature type="compositionally biased region" description="Low complexity" evidence="1">
    <location>
        <begin position="406"/>
        <end position="422"/>
    </location>
</feature>
<dbReference type="Proteomes" id="UP001377567">
    <property type="component" value="Unassembled WGS sequence"/>
</dbReference>
<evidence type="ECO:0000256" key="1">
    <source>
        <dbReference type="SAM" id="MobiDB-lite"/>
    </source>
</evidence>
<dbReference type="Pfam" id="PF10330">
    <property type="entry name" value="Stb3"/>
    <property type="match status" value="1"/>
</dbReference>
<feature type="compositionally biased region" description="Low complexity" evidence="1">
    <location>
        <begin position="497"/>
        <end position="512"/>
    </location>
</feature>
<feature type="region of interest" description="Disordered" evidence="1">
    <location>
        <begin position="324"/>
        <end position="351"/>
    </location>
</feature>
<feature type="region of interest" description="Disordered" evidence="1">
    <location>
        <begin position="464"/>
        <end position="540"/>
    </location>
</feature>
<feature type="region of interest" description="Disordered" evidence="1">
    <location>
        <begin position="141"/>
        <end position="197"/>
    </location>
</feature>
<accession>A0AAV5SCG0</accession>
<name>A0AAV5SCG0_MAUHU</name>
<dbReference type="EMBL" id="BTGD01000025">
    <property type="protein sequence ID" value="GMM59152.1"/>
    <property type="molecule type" value="Genomic_DNA"/>
</dbReference>
<feature type="compositionally biased region" description="Low complexity" evidence="1">
    <location>
        <begin position="255"/>
        <end position="266"/>
    </location>
</feature>
<reference evidence="2 3" key="1">
    <citation type="journal article" date="2023" name="Elife">
        <title>Identification of key yeast species and microbe-microbe interactions impacting larval growth of Drosophila in the wild.</title>
        <authorList>
            <person name="Mure A."/>
            <person name="Sugiura Y."/>
            <person name="Maeda R."/>
            <person name="Honda K."/>
            <person name="Sakurai N."/>
            <person name="Takahashi Y."/>
            <person name="Watada M."/>
            <person name="Katoh T."/>
            <person name="Gotoh A."/>
            <person name="Gotoh Y."/>
            <person name="Taniguchi I."/>
            <person name="Nakamura K."/>
            <person name="Hayashi T."/>
            <person name="Katayama T."/>
            <person name="Uemura T."/>
            <person name="Hattori Y."/>
        </authorList>
    </citation>
    <scope>NUCLEOTIDE SEQUENCE [LARGE SCALE GENOMIC DNA]</scope>
    <source>
        <strain evidence="2 3">KH-74</strain>
    </source>
</reference>
<proteinExistence type="predicted"/>
<feature type="region of interest" description="Disordered" evidence="1">
    <location>
        <begin position="244"/>
        <end position="266"/>
    </location>
</feature>
<comment type="caution">
    <text evidence="2">The sequence shown here is derived from an EMBL/GenBank/DDBJ whole genome shotgun (WGS) entry which is preliminary data.</text>
</comment>
<evidence type="ECO:0000313" key="2">
    <source>
        <dbReference type="EMBL" id="GMM59152.1"/>
    </source>
</evidence>
<dbReference type="PANTHER" id="PTHR28164">
    <property type="entry name" value="PROTEIN STB3"/>
    <property type="match status" value="1"/>
</dbReference>
<sequence>MMTEQMKAVEQGSVPSGDAEASSNNNNNYSNSDTQGSKPLPISSVEAQNAVHMVTPGRIAGMLEGRGPLAMRYITQTLAEEIPHFSGLSTSKQRRLIMSVMETGFQEESLVFEKIGWGLWTVKRVAPEAFVRERDATNRLNAKVRDNSSNSNGHGNENSAGTTSTTAARRRLSSNASVQKKKTLGPAGDKKLLGGDALQPLSPRMRALSNSLSHGPGGVRPAVYLDENVLQTDDEDNGVFSEEDDAAQRHASGGAHALQAHAPAPQAQDFARELIRPNGAFSFSRRKSSVVVYDQAAGDAIPAGSAEALEQELLAHRVRPLIQNRSRRSSSKGRAGALGPGVLGAGVLSPKNGSVPPLPKSLYLEAGGESASPQGVATPPRRGSFAVARGASNAQGTASAAPPPASFSEGPSRRSSSRVSVSKESGIRSTLYAAMQDAQGQPAPQVIEQREQFAVDAANTKTSAAVAGSGGAVDSPHSDTDEEDWAHIGAESLRTMSSGLSPPQLSPQHSLQGGQGQTPGQGQGNLHSTDDAARVLLSLR</sequence>
<evidence type="ECO:0000313" key="3">
    <source>
        <dbReference type="Proteomes" id="UP001377567"/>
    </source>
</evidence>
<organism evidence="2 3">
    <name type="scientific">Maudiozyma humilis</name>
    <name type="common">Sour dough yeast</name>
    <name type="synonym">Kazachstania humilis</name>
    <dbReference type="NCBI Taxonomy" id="51915"/>
    <lineage>
        <taxon>Eukaryota</taxon>
        <taxon>Fungi</taxon>
        <taxon>Dikarya</taxon>
        <taxon>Ascomycota</taxon>
        <taxon>Saccharomycotina</taxon>
        <taxon>Saccharomycetes</taxon>
        <taxon>Saccharomycetales</taxon>
        <taxon>Saccharomycetaceae</taxon>
        <taxon>Maudiozyma</taxon>
    </lineage>
</organism>
<feature type="compositionally biased region" description="Low complexity" evidence="1">
    <location>
        <begin position="22"/>
        <end position="32"/>
    </location>
</feature>
<dbReference type="AlphaFoldDB" id="A0AAV5SCG0"/>
<dbReference type="PANTHER" id="PTHR28164:SF1">
    <property type="entry name" value="PROTEIN STB3"/>
    <property type="match status" value="1"/>
</dbReference>
<dbReference type="GO" id="GO:0000432">
    <property type="term" value="P:positive regulation of transcription from RNA polymerase II promoter by glucose"/>
    <property type="evidence" value="ECO:0007669"/>
    <property type="project" value="TreeGrafter"/>
</dbReference>
<dbReference type="InterPro" id="IPR018818">
    <property type="entry name" value="Stb3"/>
</dbReference>
<feature type="compositionally biased region" description="Low complexity" evidence="1">
    <location>
        <begin position="147"/>
        <end position="177"/>
    </location>
</feature>
<dbReference type="GO" id="GO:0005634">
    <property type="term" value="C:nucleus"/>
    <property type="evidence" value="ECO:0007669"/>
    <property type="project" value="TreeGrafter"/>
</dbReference>
<feature type="region of interest" description="Disordered" evidence="1">
    <location>
        <begin position="1"/>
        <end position="41"/>
    </location>
</feature>
<keyword evidence="3" id="KW-1185">Reference proteome</keyword>
<feature type="compositionally biased region" description="Gly residues" evidence="1">
    <location>
        <begin position="513"/>
        <end position="523"/>
    </location>
</feature>
<feature type="region of interest" description="Disordered" evidence="1">
    <location>
        <begin position="390"/>
        <end position="424"/>
    </location>
</feature>